<accession>A0A6J6GKY2</accession>
<sequence>MTGPVTKPASSIPRIAPMRSDVPLVERDAINAYAGGMKQPVDIPPMARARTKTHNDEPVAKTRLATMASTVPRMSSDLA</sequence>
<gene>
    <name evidence="1" type="ORF">UFOPK1722_02175</name>
</gene>
<name>A0A6J6GKY2_9ZZZZ</name>
<dbReference type="EMBL" id="CAEZTS010000306">
    <property type="protein sequence ID" value="CAB4600363.1"/>
    <property type="molecule type" value="Genomic_DNA"/>
</dbReference>
<evidence type="ECO:0000313" key="1">
    <source>
        <dbReference type="EMBL" id="CAB4600363.1"/>
    </source>
</evidence>
<protein>
    <submittedName>
        <fullName evidence="1">Unannotated protein</fullName>
    </submittedName>
</protein>
<reference evidence="1" key="1">
    <citation type="submission" date="2020-05" db="EMBL/GenBank/DDBJ databases">
        <authorList>
            <person name="Chiriac C."/>
            <person name="Salcher M."/>
            <person name="Ghai R."/>
            <person name="Kavagutti S V."/>
        </authorList>
    </citation>
    <scope>NUCLEOTIDE SEQUENCE</scope>
</reference>
<dbReference type="AlphaFoldDB" id="A0A6J6GKY2"/>
<proteinExistence type="predicted"/>
<organism evidence="1">
    <name type="scientific">freshwater metagenome</name>
    <dbReference type="NCBI Taxonomy" id="449393"/>
    <lineage>
        <taxon>unclassified sequences</taxon>
        <taxon>metagenomes</taxon>
        <taxon>ecological metagenomes</taxon>
    </lineage>
</organism>